<accession>A0A5B7I9Q7</accession>
<protein>
    <submittedName>
        <fullName evidence="1">Uncharacterized protein</fullName>
    </submittedName>
</protein>
<reference evidence="1 2" key="1">
    <citation type="submission" date="2019-05" db="EMBL/GenBank/DDBJ databases">
        <title>Another draft genome of Portunus trituberculatus and its Hox gene families provides insights of decapod evolution.</title>
        <authorList>
            <person name="Jeong J.-H."/>
            <person name="Song I."/>
            <person name="Kim S."/>
            <person name="Choi T."/>
            <person name="Kim D."/>
            <person name="Ryu S."/>
            <person name="Kim W."/>
        </authorList>
    </citation>
    <scope>NUCLEOTIDE SEQUENCE [LARGE SCALE GENOMIC DNA]</scope>
    <source>
        <tissue evidence="1">Muscle</tissue>
    </source>
</reference>
<dbReference type="Proteomes" id="UP000324222">
    <property type="component" value="Unassembled WGS sequence"/>
</dbReference>
<dbReference type="EMBL" id="VSRR010050083">
    <property type="protein sequence ID" value="MPC79043.1"/>
    <property type="molecule type" value="Genomic_DNA"/>
</dbReference>
<sequence length="81" mass="8976">MPHVVDDVCETINTVSDTLYKSIGVSRIDSQEDYCEEYGMKINQVKTKFFVIGGREGDTEALVVNGLTVEHCQMSPASCSR</sequence>
<proteinExistence type="predicted"/>
<evidence type="ECO:0000313" key="2">
    <source>
        <dbReference type="Proteomes" id="UP000324222"/>
    </source>
</evidence>
<keyword evidence="2" id="KW-1185">Reference proteome</keyword>
<organism evidence="1 2">
    <name type="scientific">Portunus trituberculatus</name>
    <name type="common">Swimming crab</name>
    <name type="synonym">Neptunus trituberculatus</name>
    <dbReference type="NCBI Taxonomy" id="210409"/>
    <lineage>
        <taxon>Eukaryota</taxon>
        <taxon>Metazoa</taxon>
        <taxon>Ecdysozoa</taxon>
        <taxon>Arthropoda</taxon>
        <taxon>Crustacea</taxon>
        <taxon>Multicrustacea</taxon>
        <taxon>Malacostraca</taxon>
        <taxon>Eumalacostraca</taxon>
        <taxon>Eucarida</taxon>
        <taxon>Decapoda</taxon>
        <taxon>Pleocyemata</taxon>
        <taxon>Brachyura</taxon>
        <taxon>Eubrachyura</taxon>
        <taxon>Portunoidea</taxon>
        <taxon>Portunidae</taxon>
        <taxon>Portuninae</taxon>
        <taxon>Portunus</taxon>
    </lineage>
</organism>
<evidence type="ECO:0000313" key="1">
    <source>
        <dbReference type="EMBL" id="MPC79043.1"/>
    </source>
</evidence>
<name>A0A5B7I9Q7_PORTR</name>
<dbReference type="AlphaFoldDB" id="A0A5B7I9Q7"/>
<comment type="caution">
    <text evidence="1">The sequence shown here is derived from an EMBL/GenBank/DDBJ whole genome shotgun (WGS) entry which is preliminary data.</text>
</comment>
<gene>
    <name evidence="1" type="ORF">E2C01_073555</name>
</gene>